<dbReference type="EMBL" id="RAPK01000012">
    <property type="protein sequence ID" value="RKD68780.1"/>
    <property type="molecule type" value="Genomic_DNA"/>
</dbReference>
<sequence length="224" mass="25288">MLIIGFGKLAKMMVNAHPDKPLPVYNRTKQHVDENINAYYIPPVSFPEYTNVIIALPEEAALSFLEENIHTFPEHAAIYITSTSIRTEDIQTLYPGYTIVPAKFAGHALQADLEKNGGTFVVPESFPTEKTYFEKWLQGSFNVIHGEEIEVLEANQTAVEETVDLILKLEKKLTAKNIPEPVRTAVLQQIPAGVIHAHIRGEHGGFVKKIWKQKEEQNEEQNEN</sequence>
<evidence type="ECO:0000313" key="1">
    <source>
        <dbReference type="EMBL" id="RKD68780.1"/>
    </source>
</evidence>
<evidence type="ECO:0000313" key="2">
    <source>
        <dbReference type="Proteomes" id="UP000285120"/>
    </source>
</evidence>
<protein>
    <recommendedName>
        <fullName evidence="3">Pyrroline-5-carboxylate reductase catalytic N-terminal domain-containing protein</fullName>
    </recommendedName>
</protein>
<organism evidence="1 2">
    <name type="scientific">Sinobaca qinghaiensis</name>
    <dbReference type="NCBI Taxonomy" id="342944"/>
    <lineage>
        <taxon>Bacteria</taxon>
        <taxon>Bacillati</taxon>
        <taxon>Bacillota</taxon>
        <taxon>Bacilli</taxon>
        <taxon>Bacillales</taxon>
        <taxon>Sporolactobacillaceae</taxon>
        <taxon>Sinobaca</taxon>
    </lineage>
</organism>
<gene>
    <name evidence="1" type="ORF">ATL39_3242</name>
</gene>
<comment type="caution">
    <text evidence="1">The sequence shown here is derived from an EMBL/GenBank/DDBJ whole genome shotgun (WGS) entry which is preliminary data.</text>
</comment>
<proteinExistence type="predicted"/>
<dbReference type="RefSeq" id="WP_120194375.1">
    <property type="nucleotide sequence ID" value="NZ_RAPK01000012.1"/>
</dbReference>
<accession>A0A419UVZ3</accession>
<dbReference type="Proteomes" id="UP000285120">
    <property type="component" value="Unassembled WGS sequence"/>
</dbReference>
<dbReference type="OrthoDB" id="2962404at2"/>
<reference evidence="1 2" key="1">
    <citation type="submission" date="2018-09" db="EMBL/GenBank/DDBJ databases">
        <title>Genomic Encyclopedia of Archaeal and Bacterial Type Strains, Phase II (KMG-II): from individual species to whole genera.</title>
        <authorList>
            <person name="Goeker M."/>
        </authorList>
    </citation>
    <scope>NUCLEOTIDE SEQUENCE [LARGE SCALE GENOMIC DNA]</scope>
    <source>
        <strain evidence="1 2">DSM 17008</strain>
    </source>
</reference>
<evidence type="ECO:0008006" key="3">
    <source>
        <dbReference type="Google" id="ProtNLM"/>
    </source>
</evidence>
<name>A0A419UVZ3_9BACL</name>
<keyword evidence="2" id="KW-1185">Reference proteome</keyword>
<dbReference type="AlphaFoldDB" id="A0A419UVZ3"/>